<evidence type="ECO:0000313" key="1">
    <source>
        <dbReference type="EMBL" id="GGK29298.1"/>
    </source>
</evidence>
<dbReference type="AlphaFoldDB" id="A0A917Q651"/>
<dbReference type="Proteomes" id="UP000600449">
    <property type="component" value="Unassembled WGS sequence"/>
</dbReference>
<organism evidence="1 2">
    <name type="scientific">Salinarimonas ramus</name>
    <dbReference type="NCBI Taxonomy" id="690164"/>
    <lineage>
        <taxon>Bacteria</taxon>
        <taxon>Pseudomonadati</taxon>
        <taxon>Pseudomonadota</taxon>
        <taxon>Alphaproteobacteria</taxon>
        <taxon>Hyphomicrobiales</taxon>
        <taxon>Salinarimonadaceae</taxon>
        <taxon>Salinarimonas</taxon>
    </lineage>
</organism>
<sequence>MLNLRLTDFFVVEREFATPDEIKRHVAQAKESRGPLHALLFFSTEKQQSWFVAAGGALHLVVDHTNEASPKILWTIPLDELGSVEIGERSRTTGLITVGGKRPRFFSKKLFADEPIDVRLRDMIERARQRTPYAA</sequence>
<dbReference type="RefSeq" id="WP_188911213.1">
    <property type="nucleotide sequence ID" value="NZ_BMMF01000004.1"/>
</dbReference>
<accession>A0A917Q651</accession>
<comment type="caution">
    <text evidence="1">The sequence shown here is derived from an EMBL/GenBank/DDBJ whole genome shotgun (WGS) entry which is preliminary data.</text>
</comment>
<evidence type="ECO:0000313" key="2">
    <source>
        <dbReference type="Proteomes" id="UP000600449"/>
    </source>
</evidence>
<dbReference type="EMBL" id="BMMF01000004">
    <property type="protein sequence ID" value="GGK29298.1"/>
    <property type="molecule type" value="Genomic_DNA"/>
</dbReference>
<reference evidence="1 2" key="1">
    <citation type="journal article" date="2014" name="Int. J. Syst. Evol. Microbiol.">
        <title>Complete genome sequence of Corynebacterium casei LMG S-19264T (=DSM 44701T), isolated from a smear-ripened cheese.</title>
        <authorList>
            <consortium name="US DOE Joint Genome Institute (JGI-PGF)"/>
            <person name="Walter F."/>
            <person name="Albersmeier A."/>
            <person name="Kalinowski J."/>
            <person name="Ruckert C."/>
        </authorList>
    </citation>
    <scope>NUCLEOTIDE SEQUENCE [LARGE SCALE GENOMIC DNA]</scope>
    <source>
        <strain evidence="1 2">CGMCC 1.9161</strain>
    </source>
</reference>
<gene>
    <name evidence="1" type="ORF">GCM10011322_14620</name>
</gene>
<proteinExistence type="predicted"/>
<protein>
    <submittedName>
        <fullName evidence="1">Uncharacterized protein</fullName>
    </submittedName>
</protein>
<keyword evidence="2" id="KW-1185">Reference proteome</keyword>
<name>A0A917Q651_9HYPH</name>